<evidence type="ECO:0000313" key="2">
    <source>
        <dbReference type="EMBL" id="VAW60143.1"/>
    </source>
</evidence>
<dbReference type="EMBL" id="UOFH01000125">
    <property type="protein sequence ID" value="VAW60143.1"/>
    <property type="molecule type" value="Genomic_DNA"/>
</dbReference>
<dbReference type="AlphaFoldDB" id="A0A3B0X6Y1"/>
<organism evidence="2">
    <name type="scientific">hydrothermal vent metagenome</name>
    <dbReference type="NCBI Taxonomy" id="652676"/>
    <lineage>
        <taxon>unclassified sequences</taxon>
        <taxon>metagenomes</taxon>
        <taxon>ecological metagenomes</taxon>
    </lineage>
</organism>
<dbReference type="InterPro" id="IPR021136">
    <property type="entry name" value="Flagellar_hook_control-like_C"/>
</dbReference>
<feature type="domain" description="Flagellar hook-length control protein-like C-terminal" evidence="1">
    <location>
        <begin position="12"/>
        <end position="86"/>
    </location>
</feature>
<name>A0A3B0X6Y1_9ZZZZ</name>
<dbReference type="InterPro" id="IPR038610">
    <property type="entry name" value="FliK-like_C_sf"/>
</dbReference>
<gene>
    <name evidence="2" type="ORF">MNBD_GAMMA08-2314</name>
</gene>
<accession>A0A3B0X6Y1</accession>
<dbReference type="Gene3D" id="3.30.750.140">
    <property type="match status" value="1"/>
</dbReference>
<protein>
    <recommendedName>
        <fullName evidence="1">Flagellar hook-length control protein-like C-terminal domain-containing protein</fullName>
    </recommendedName>
</protein>
<reference evidence="2" key="1">
    <citation type="submission" date="2018-06" db="EMBL/GenBank/DDBJ databases">
        <authorList>
            <person name="Zhirakovskaya E."/>
        </authorList>
    </citation>
    <scope>NUCLEOTIDE SEQUENCE</scope>
</reference>
<evidence type="ECO:0000259" key="1">
    <source>
        <dbReference type="Pfam" id="PF02120"/>
    </source>
</evidence>
<proteinExistence type="predicted"/>
<sequence length="107" mass="12188">KFDVHFRIHQQSKDADESKQSWQVFISFNFKTLGKVQSSIHLMSNQLSAMFHTELCRTTEKIQSLLPTLQSALENAGFNVTRLAVDNTLMDEAPLIGIQTHLLDENI</sequence>
<feature type="non-terminal residue" evidence="2">
    <location>
        <position position="1"/>
    </location>
</feature>
<dbReference type="Pfam" id="PF02120">
    <property type="entry name" value="Flg_hook"/>
    <property type="match status" value="1"/>
</dbReference>